<organism evidence="2 3">
    <name type="scientific">Streptomyces kaniharaensis</name>
    <dbReference type="NCBI Taxonomy" id="212423"/>
    <lineage>
        <taxon>Bacteria</taxon>
        <taxon>Bacillati</taxon>
        <taxon>Actinomycetota</taxon>
        <taxon>Actinomycetes</taxon>
        <taxon>Kitasatosporales</taxon>
        <taxon>Streptomycetaceae</taxon>
        <taxon>Streptomyces</taxon>
    </lineage>
</organism>
<dbReference type="AlphaFoldDB" id="A0A6N7KT51"/>
<keyword evidence="3" id="KW-1185">Reference proteome</keyword>
<evidence type="ECO:0000313" key="2">
    <source>
        <dbReference type="EMBL" id="MQS14700.1"/>
    </source>
</evidence>
<dbReference type="RefSeq" id="WP_153463670.1">
    <property type="nucleotide sequence ID" value="NZ_WBOF01000001.1"/>
</dbReference>
<comment type="caution">
    <text evidence="2">The sequence shown here is derived from an EMBL/GenBank/DDBJ whole genome shotgun (WGS) entry which is preliminary data.</text>
</comment>
<gene>
    <name evidence="2" type="ORF">F7Q99_21145</name>
</gene>
<name>A0A6N7KT51_9ACTN</name>
<proteinExistence type="predicted"/>
<feature type="compositionally biased region" description="Basic and acidic residues" evidence="1">
    <location>
        <begin position="147"/>
        <end position="182"/>
    </location>
</feature>
<protein>
    <submittedName>
        <fullName evidence="2">Uncharacterized protein</fullName>
    </submittedName>
</protein>
<reference evidence="2 3" key="1">
    <citation type="submission" date="2019-09" db="EMBL/GenBank/DDBJ databases">
        <title>Genome Sequences of Streptomyces kaniharaensis ATCC 21070.</title>
        <authorList>
            <person name="Zhu W."/>
            <person name="De Crecy-Lagard V."/>
            <person name="Richards N.G."/>
        </authorList>
    </citation>
    <scope>NUCLEOTIDE SEQUENCE [LARGE SCALE GENOMIC DNA]</scope>
    <source>
        <strain evidence="2 3">SF-557</strain>
    </source>
</reference>
<evidence type="ECO:0000313" key="3">
    <source>
        <dbReference type="Proteomes" id="UP000450000"/>
    </source>
</evidence>
<dbReference type="Proteomes" id="UP000450000">
    <property type="component" value="Unassembled WGS sequence"/>
</dbReference>
<accession>A0A6N7KT51</accession>
<feature type="region of interest" description="Disordered" evidence="1">
    <location>
        <begin position="146"/>
        <end position="182"/>
    </location>
</feature>
<dbReference type="EMBL" id="WBOF01000001">
    <property type="protein sequence ID" value="MQS14700.1"/>
    <property type="molecule type" value="Genomic_DNA"/>
</dbReference>
<evidence type="ECO:0000256" key="1">
    <source>
        <dbReference type="SAM" id="MobiDB-lite"/>
    </source>
</evidence>
<sequence length="182" mass="20535">MTIESPERLDLHQKGQEPKALTLVAAEDAVHFAENVVVRLWDALSDADRERARPVRDAVKVILIVHVSQDPEHEHWVQESVRGLLEPRISHQADRWWKQVLGATILAHAKIEASAEVEASAEAAKRRILESTEKARAGGVSATAVLREMRGQDRQLSKRYVQAEETKASRERQEEFRKAVGL</sequence>